<dbReference type="AlphaFoldDB" id="A0A8J2MV01"/>
<evidence type="ECO:0000313" key="2">
    <source>
        <dbReference type="Proteomes" id="UP000786811"/>
    </source>
</evidence>
<dbReference type="EMBL" id="CAJNRD030001121">
    <property type="protein sequence ID" value="CAG5096993.1"/>
    <property type="molecule type" value="Genomic_DNA"/>
</dbReference>
<sequence>MPSHRYINVSEFYPTARSRHAVPSSVWFQNRRAKFRRNERSRGASSTRDIETTLPLRPIRIAYTHENTPETLQSPPQVPQYSYSEYWRSSQNYGFVNGNLNNVSFPSYHQSEVHGSIEGTSMNSLSNLRLRSHPYSASYSAMHASM</sequence>
<protein>
    <submittedName>
        <fullName evidence="1">Uncharacterized protein</fullName>
    </submittedName>
</protein>
<comment type="caution">
    <text evidence="1">The sequence shown here is derived from an EMBL/GenBank/DDBJ whole genome shotgun (WGS) entry which is preliminary data.</text>
</comment>
<name>A0A8J2MV01_COTCN</name>
<proteinExistence type="predicted"/>
<organism evidence="1 2">
    <name type="scientific">Cotesia congregata</name>
    <name type="common">Parasitoid wasp</name>
    <name type="synonym">Apanteles congregatus</name>
    <dbReference type="NCBI Taxonomy" id="51543"/>
    <lineage>
        <taxon>Eukaryota</taxon>
        <taxon>Metazoa</taxon>
        <taxon>Ecdysozoa</taxon>
        <taxon>Arthropoda</taxon>
        <taxon>Hexapoda</taxon>
        <taxon>Insecta</taxon>
        <taxon>Pterygota</taxon>
        <taxon>Neoptera</taxon>
        <taxon>Endopterygota</taxon>
        <taxon>Hymenoptera</taxon>
        <taxon>Apocrita</taxon>
        <taxon>Ichneumonoidea</taxon>
        <taxon>Braconidae</taxon>
        <taxon>Microgastrinae</taxon>
        <taxon>Cotesia</taxon>
    </lineage>
</organism>
<accession>A0A8J2MV01</accession>
<dbReference type="OrthoDB" id="6159439at2759"/>
<dbReference type="Proteomes" id="UP000786811">
    <property type="component" value="Unassembled WGS sequence"/>
</dbReference>
<reference evidence="1" key="1">
    <citation type="submission" date="2021-04" db="EMBL/GenBank/DDBJ databases">
        <authorList>
            <person name="Chebbi M.A.C M."/>
        </authorList>
    </citation>
    <scope>NUCLEOTIDE SEQUENCE</scope>
</reference>
<keyword evidence="2" id="KW-1185">Reference proteome</keyword>
<evidence type="ECO:0000313" key="1">
    <source>
        <dbReference type="EMBL" id="CAG5096993.1"/>
    </source>
</evidence>
<gene>
    <name evidence="1" type="ORF">HICCMSTLAB_LOCUS8488</name>
</gene>